<dbReference type="GO" id="GO:0006281">
    <property type="term" value="P:DNA repair"/>
    <property type="evidence" value="ECO:0007669"/>
    <property type="project" value="TreeGrafter"/>
</dbReference>
<reference evidence="3 4" key="1">
    <citation type="submission" date="2020-01" db="EMBL/GenBank/DDBJ databases">
        <authorList>
            <person name="Gupta K D."/>
        </authorList>
    </citation>
    <scope>NUCLEOTIDE SEQUENCE [LARGE SCALE GENOMIC DNA]</scope>
</reference>
<name>A0A8S0WSI5_CYCAE</name>
<dbReference type="PROSITE" id="PS50838">
    <property type="entry name" value="MAGE"/>
    <property type="match status" value="1"/>
</dbReference>
<evidence type="ECO:0000313" key="3">
    <source>
        <dbReference type="EMBL" id="CAA7264566.1"/>
    </source>
</evidence>
<protein>
    <recommendedName>
        <fullName evidence="2">MAGE domain-containing protein</fullName>
    </recommendedName>
</protein>
<dbReference type="Proteomes" id="UP000467700">
    <property type="component" value="Unassembled WGS sequence"/>
</dbReference>
<feature type="region of interest" description="Disordered" evidence="1">
    <location>
        <begin position="158"/>
        <end position="184"/>
    </location>
</feature>
<feature type="compositionally biased region" description="Acidic residues" evidence="1">
    <location>
        <begin position="172"/>
        <end position="183"/>
    </location>
</feature>
<dbReference type="Gene3D" id="1.10.10.1210">
    <property type="entry name" value="MAGE homology domain, winged helix WH2 motif"/>
    <property type="match status" value="1"/>
</dbReference>
<accession>A0A8S0WSI5</accession>
<proteinExistence type="predicted"/>
<sequence>MRSGRNRVEEASEEEEPQEEEGGEAMDVDEEDNADSEVTHKANDLVRLALFMEHKRAVLRRDDINKKVLGPNARSFNRVFELAQKKLREVFGMELVELPTRAGLEKDGNEEGADEPRLETGLKKKANALGSKSYIIRSCLDPALIELAAQTDEDVLAEEAGDQGTLYPSALSDDEGDGGDDEDGPPKFYGSLIAWSRADQLGSTGILYVILALLLANGRVMSDMDLRRHLKTLHLSSNPASHPVKFNASATVRALTLDTYLSTLLRQGYLDRQQIGGEAAKKGKKSGAGSKRLRTQAEDLEEGRMYEWRWGARAFCEVGEEAVAKFIAQFMVESEGDGEEEGRDARRQEELMKKMYKGIEKAAGGKLTELK</sequence>
<organism evidence="3 4">
    <name type="scientific">Cyclocybe aegerita</name>
    <name type="common">Black poplar mushroom</name>
    <name type="synonym">Agrocybe aegerita</name>
    <dbReference type="NCBI Taxonomy" id="1973307"/>
    <lineage>
        <taxon>Eukaryota</taxon>
        <taxon>Fungi</taxon>
        <taxon>Dikarya</taxon>
        <taxon>Basidiomycota</taxon>
        <taxon>Agaricomycotina</taxon>
        <taxon>Agaricomycetes</taxon>
        <taxon>Agaricomycetidae</taxon>
        <taxon>Agaricales</taxon>
        <taxon>Agaricineae</taxon>
        <taxon>Bolbitiaceae</taxon>
        <taxon>Cyclocybe</taxon>
    </lineage>
</organism>
<dbReference type="EMBL" id="CACVBS010000045">
    <property type="protein sequence ID" value="CAA7264566.1"/>
    <property type="molecule type" value="Genomic_DNA"/>
</dbReference>
<evidence type="ECO:0000313" key="4">
    <source>
        <dbReference type="Proteomes" id="UP000467700"/>
    </source>
</evidence>
<dbReference type="Pfam" id="PF01454">
    <property type="entry name" value="MAGE"/>
    <property type="match status" value="1"/>
</dbReference>
<dbReference type="AlphaFoldDB" id="A0A8S0WSI5"/>
<evidence type="ECO:0000259" key="2">
    <source>
        <dbReference type="PROSITE" id="PS50838"/>
    </source>
</evidence>
<evidence type="ECO:0000256" key="1">
    <source>
        <dbReference type="SAM" id="MobiDB-lite"/>
    </source>
</evidence>
<dbReference type="OrthoDB" id="205198at2759"/>
<gene>
    <name evidence="3" type="ORF">AAE3_LOCUS6784</name>
</gene>
<dbReference type="InterPro" id="IPR041898">
    <property type="entry name" value="MAGE_WH1"/>
</dbReference>
<feature type="domain" description="MAGE" evidence="2">
    <location>
        <begin position="38"/>
        <end position="98"/>
    </location>
</feature>
<dbReference type="GO" id="GO:0005634">
    <property type="term" value="C:nucleus"/>
    <property type="evidence" value="ECO:0007669"/>
    <property type="project" value="TreeGrafter"/>
</dbReference>
<dbReference type="InterPro" id="IPR041899">
    <property type="entry name" value="MAGE_WH2"/>
</dbReference>
<dbReference type="InterPro" id="IPR002190">
    <property type="entry name" value="MHD_dom"/>
</dbReference>
<feature type="region of interest" description="Disordered" evidence="1">
    <location>
        <begin position="1"/>
        <end position="38"/>
    </location>
</feature>
<dbReference type="SMART" id="SM01373">
    <property type="entry name" value="MAGE"/>
    <property type="match status" value="1"/>
</dbReference>
<dbReference type="PANTHER" id="PTHR11736">
    <property type="entry name" value="MELANOMA-ASSOCIATED ANTIGEN MAGE ANTIGEN"/>
    <property type="match status" value="1"/>
</dbReference>
<dbReference type="InterPro" id="IPR037445">
    <property type="entry name" value="MAGE"/>
</dbReference>
<feature type="compositionally biased region" description="Acidic residues" evidence="1">
    <location>
        <begin position="11"/>
        <end position="35"/>
    </location>
</feature>
<feature type="compositionally biased region" description="Basic and acidic residues" evidence="1">
    <location>
        <begin position="1"/>
        <end position="10"/>
    </location>
</feature>
<dbReference type="Gene3D" id="1.10.10.1200">
    <property type="entry name" value="MAGE homology domain, winged helix WH1 motif"/>
    <property type="match status" value="1"/>
</dbReference>
<keyword evidence="4" id="KW-1185">Reference proteome</keyword>
<dbReference type="PANTHER" id="PTHR11736:SF14">
    <property type="entry name" value="NSE3 HOMOLOG, SMC5-SMC6 COMPLEX COMPONENT"/>
    <property type="match status" value="1"/>
</dbReference>
<comment type="caution">
    <text evidence="3">The sequence shown here is derived from an EMBL/GenBank/DDBJ whole genome shotgun (WGS) entry which is preliminary data.</text>
</comment>